<evidence type="ECO:0000313" key="15">
    <source>
        <dbReference type="RefSeq" id="XP_022092164.1"/>
    </source>
</evidence>
<dbReference type="GO" id="GO:0042555">
    <property type="term" value="C:MCM complex"/>
    <property type="evidence" value="ECO:0007669"/>
    <property type="project" value="UniProtKB-UniRule"/>
</dbReference>
<name>A0A8B7YG01_ACAPL</name>
<dbReference type="InterPro" id="IPR012340">
    <property type="entry name" value="NA-bd_OB-fold"/>
</dbReference>
<evidence type="ECO:0000256" key="12">
    <source>
        <dbReference type="SAM" id="MobiDB-lite"/>
    </source>
</evidence>
<keyword evidence="5 11" id="KW-0378">Hydrolase</keyword>
<keyword evidence="7 10" id="KW-0067">ATP-binding</keyword>
<evidence type="ECO:0000256" key="2">
    <source>
        <dbReference type="ARBA" id="ARBA00008010"/>
    </source>
</evidence>
<dbReference type="GO" id="GO:0016787">
    <property type="term" value="F:hydrolase activity"/>
    <property type="evidence" value="ECO:0007669"/>
    <property type="project" value="UniProtKB-KW"/>
</dbReference>
<reference evidence="15" key="1">
    <citation type="submission" date="2025-08" db="UniProtKB">
        <authorList>
            <consortium name="RefSeq"/>
        </authorList>
    </citation>
    <scope>IDENTIFICATION</scope>
</reference>
<evidence type="ECO:0000256" key="5">
    <source>
        <dbReference type="ARBA" id="ARBA00022801"/>
    </source>
</evidence>
<dbReference type="KEGG" id="aplc:110980119"/>
<comment type="similarity">
    <text evidence="2 10">Belongs to the MCM family.</text>
</comment>
<dbReference type="RefSeq" id="XP_022092164.1">
    <property type="nucleotide sequence ID" value="XM_022236472.1"/>
</dbReference>
<dbReference type="GO" id="GO:1902975">
    <property type="term" value="P:mitotic DNA replication initiation"/>
    <property type="evidence" value="ECO:0007669"/>
    <property type="project" value="TreeGrafter"/>
</dbReference>
<dbReference type="PANTHER" id="PTHR11630">
    <property type="entry name" value="DNA REPLICATION LICENSING FACTOR MCM FAMILY MEMBER"/>
    <property type="match status" value="1"/>
</dbReference>
<dbReference type="CTD" id="4173"/>
<dbReference type="InterPro" id="IPR041562">
    <property type="entry name" value="MCM_lid"/>
</dbReference>
<dbReference type="InterPro" id="IPR001208">
    <property type="entry name" value="MCM_dom"/>
</dbReference>
<dbReference type="EC" id="3.6.4.12" evidence="11"/>
<dbReference type="PROSITE" id="PS50051">
    <property type="entry name" value="MCM_2"/>
    <property type="match status" value="1"/>
</dbReference>
<feature type="compositionally biased region" description="Polar residues" evidence="12">
    <location>
        <begin position="161"/>
        <end position="177"/>
    </location>
</feature>
<proteinExistence type="inferred from homology"/>
<comment type="function">
    <text evidence="11">Acts as component of the MCM2-7 complex (MCM complex) which is the replicative helicase essential for 'once per cell cycle' DNA replication initiation and elongation in eukaryotic cells. The active ATPase sites in the MCM2-7 ring are formed through the interaction surfaces of two neighboring subunits such that a critical structure of a conserved arginine finger motif is provided in trans relative to the ATP-binding site of the Walker A box of the adjacent subunit. The six ATPase active sites, however, are likely to contribute differentially to the complex helicase activity.</text>
</comment>
<evidence type="ECO:0000256" key="10">
    <source>
        <dbReference type="RuleBase" id="RU004070"/>
    </source>
</evidence>
<organism evidence="14 15">
    <name type="scientific">Acanthaster planci</name>
    <name type="common">Crown-of-thorns starfish</name>
    <dbReference type="NCBI Taxonomy" id="133434"/>
    <lineage>
        <taxon>Eukaryota</taxon>
        <taxon>Metazoa</taxon>
        <taxon>Echinodermata</taxon>
        <taxon>Eleutherozoa</taxon>
        <taxon>Asterozoa</taxon>
        <taxon>Asteroidea</taxon>
        <taxon>Valvatacea</taxon>
        <taxon>Valvatida</taxon>
        <taxon>Acanthasteridae</taxon>
        <taxon>Acanthaster</taxon>
    </lineage>
</organism>
<dbReference type="InterPro" id="IPR003593">
    <property type="entry name" value="AAA+_ATPase"/>
</dbReference>
<protein>
    <recommendedName>
        <fullName evidence="11">DNA replication licensing factor MCM4</fullName>
        <ecNumber evidence="11">3.6.4.12</ecNumber>
    </recommendedName>
</protein>
<dbReference type="PRINTS" id="PR01657">
    <property type="entry name" value="MCMFAMILY"/>
</dbReference>
<dbReference type="PRINTS" id="PR01660">
    <property type="entry name" value="MCMPROTEIN4"/>
</dbReference>
<dbReference type="AlphaFoldDB" id="A0A8B7YG01"/>
<keyword evidence="4 10" id="KW-0547">Nucleotide-binding</keyword>
<dbReference type="Pfam" id="PF17207">
    <property type="entry name" value="MCM_OB"/>
    <property type="match status" value="1"/>
</dbReference>
<evidence type="ECO:0000256" key="3">
    <source>
        <dbReference type="ARBA" id="ARBA00022705"/>
    </source>
</evidence>
<dbReference type="CDD" id="cd17755">
    <property type="entry name" value="MCM4"/>
    <property type="match status" value="1"/>
</dbReference>
<dbReference type="InterPro" id="IPR018525">
    <property type="entry name" value="MCM_CS"/>
</dbReference>
<dbReference type="Pfam" id="PF14551">
    <property type="entry name" value="MCM_N"/>
    <property type="match status" value="1"/>
</dbReference>
<feature type="region of interest" description="Disordered" evidence="12">
    <location>
        <begin position="1"/>
        <end position="195"/>
    </location>
</feature>
<dbReference type="InterPro" id="IPR027417">
    <property type="entry name" value="P-loop_NTPase"/>
</dbReference>
<dbReference type="Proteomes" id="UP000694845">
    <property type="component" value="Unplaced"/>
</dbReference>
<evidence type="ECO:0000313" key="14">
    <source>
        <dbReference type="Proteomes" id="UP000694845"/>
    </source>
</evidence>
<dbReference type="Pfam" id="PF00493">
    <property type="entry name" value="MCM"/>
    <property type="match status" value="1"/>
</dbReference>
<comment type="catalytic activity">
    <reaction evidence="11">
        <text>ATP + H2O = ADP + phosphate + H(+)</text>
        <dbReference type="Rhea" id="RHEA:13065"/>
        <dbReference type="ChEBI" id="CHEBI:15377"/>
        <dbReference type="ChEBI" id="CHEBI:15378"/>
        <dbReference type="ChEBI" id="CHEBI:30616"/>
        <dbReference type="ChEBI" id="CHEBI:43474"/>
        <dbReference type="ChEBI" id="CHEBI:456216"/>
        <dbReference type="EC" id="3.6.4.12"/>
    </reaction>
</comment>
<evidence type="ECO:0000256" key="4">
    <source>
        <dbReference type="ARBA" id="ARBA00022741"/>
    </source>
</evidence>
<dbReference type="GO" id="GO:0003697">
    <property type="term" value="F:single-stranded DNA binding"/>
    <property type="evidence" value="ECO:0007669"/>
    <property type="project" value="TreeGrafter"/>
</dbReference>
<comment type="subcellular location">
    <subcellularLocation>
        <location evidence="1">Nucleus</location>
    </subcellularLocation>
</comment>
<keyword evidence="14" id="KW-1185">Reference proteome</keyword>
<gene>
    <name evidence="15" type="primary">LOC110980119</name>
</gene>
<evidence type="ECO:0000256" key="9">
    <source>
        <dbReference type="ARBA" id="ARBA00023242"/>
    </source>
</evidence>
<dbReference type="Gene3D" id="2.20.28.10">
    <property type="match status" value="1"/>
</dbReference>
<keyword evidence="6 11" id="KW-0347">Helicase</keyword>
<dbReference type="Gene3D" id="3.30.1640.10">
    <property type="entry name" value="mini-chromosome maintenance (MCM) complex, chain A, domain 1"/>
    <property type="match status" value="1"/>
</dbReference>
<evidence type="ECO:0000256" key="11">
    <source>
        <dbReference type="RuleBase" id="RU368062"/>
    </source>
</evidence>
<feature type="compositionally biased region" description="Polar residues" evidence="12">
    <location>
        <begin position="129"/>
        <end position="145"/>
    </location>
</feature>
<evidence type="ECO:0000256" key="6">
    <source>
        <dbReference type="ARBA" id="ARBA00022806"/>
    </source>
</evidence>
<comment type="subunit">
    <text evidence="11">Component of the MCM2-7 complex.</text>
</comment>
<feature type="compositionally biased region" description="Basic and acidic residues" evidence="12">
    <location>
        <begin position="21"/>
        <end position="33"/>
    </location>
</feature>
<dbReference type="InterPro" id="IPR033762">
    <property type="entry name" value="MCM_OB"/>
</dbReference>
<dbReference type="GO" id="GO:0005524">
    <property type="term" value="F:ATP binding"/>
    <property type="evidence" value="ECO:0007669"/>
    <property type="project" value="UniProtKB-UniRule"/>
</dbReference>
<dbReference type="GO" id="GO:0017116">
    <property type="term" value="F:single-stranded DNA helicase activity"/>
    <property type="evidence" value="ECO:0007669"/>
    <property type="project" value="TreeGrafter"/>
</dbReference>
<evidence type="ECO:0000259" key="13">
    <source>
        <dbReference type="PROSITE" id="PS50051"/>
    </source>
</evidence>
<keyword evidence="3 11" id="KW-0235">DNA replication</keyword>
<keyword evidence="8 10" id="KW-0238">DNA-binding</keyword>
<feature type="domain" description="MCM C-terminal AAA(+) ATPase" evidence="13">
    <location>
        <begin position="505"/>
        <end position="713"/>
    </location>
</feature>
<dbReference type="FunFam" id="3.40.50.300:FF:000217">
    <property type="entry name" value="DNA helicase"/>
    <property type="match status" value="1"/>
</dbReference>
<dbReference type="SMART" id="SM00382">
    <property type="entry name" value="AAA"/>
    <property type="match status" value="1"/>
</dbReference>
<keyword evidence="9 11" id="KW-0539">Nucleus</keyword>
<dbReference type="FunFam" id="3.30.1640.10:FF:000001">
    <property type="entry name" value="DNA helicase"/>
    <property type="match status" value="1"/>
</dbReference>
<dbReference type="SUPFAM" id="SSF50249">
    <property type="entry name" value="Nucleic acid-binding proteins"/>
    <property type="match status" value="1"/>
</dbReference>
<dbReference type="InterPro" id="IPR027925">
    <property type="entry name" value="MCM_N"/>
</dbReference>
<dbReference type="SMART" id="SM00350">
    <property type="entry name" value="MCM"/>
    <property type="match status" value="1"/>
</dbReference>
<dbReference type="OrthoDB" id="10251574at2759"/>
<dbReference type="PANTHER" id="PTHR11630:SF66">
    <property type="entry name" value="DNA REPLICATION LICENSING FACTOR MCM4"/>
    <property type="match status" value="1"/>
</dbReference>
<accession>A0A8B7YG01</accession>
<feature type="compositionally biased region" description="Low complexity" evidence="12">
    <location>
        <begin position="1"/>
        <end position="12"/>
    </location>
</feature>
<evidence type="ECO:0000256" key="8">
    <source>
        <dbReference type="ARBA" id="ARBA00023125"/>
    </source>
</evidence>
<evidence type="ECO:0000256" key="1">
    <source>
        <dbReference type="ARBA" id="ARBA00004123"/>
    </source>
</evidence>
<dbReference type="PROSITE" id="PS00847">
    <property type="entry name" value="MCM_1"/>
    <property type="match status" value="1"/>
</dbReference>
<dbReference type="SUPFAM" id="SSF52540">
    <property type="entry name" value="P-loop containing nucleoside triphosphate hydrolases"/>
    <property type="match status" value="1"/>
</dbReference>
<sequence length="911" mass="101703">MSSPSSSVTSSPRSRRSSKRNRADDDTDVDKTPNKRGRKGSQQSETPRRSTRDAAGMSSGTPGGPRTPSSRVAKQRNAVSPPASEVGRPLDSSPSGDLRPMPSSPASGGLQDISVFSSPGLSRAGTSDIGMSSPLNYGTPSSRMSGTPGRMAGTPLRPRNDITSNRKMRQVNLQSDPSGDGSEPTAAVTSEQPGGPQLVIWGTNVVVSEAKSKFTRFIQRFIDPDTEEAEGIDPNEPLYLQKLDEINTLELPFLNVNCQHLNQFDSDLYHQLVCYPQEVIPTFDMAVNEMFFERYPDTTLEHQIQVRTYNTEKTKNMRSLNPEDIDQLVTISGMVIRTSQLIPEMREAFFRCHVCAFTTTVEIDRGRIAEPSVCRNCQTKHSMALIHNRSQFSDKQMIKLQESPDDMPAGQTPHTVILYAHNDLVDSIQPGDRVSVTGIYRATPLRVNPRQRNVKAVYKTYIDVIQFCKDDASRLHEQAGDGDEQQIFTEERKQLLIDLSQKEDIYERLARALAPSIFENEDIKKGILCQLFGATQKDFSETGRANFRSHINILLCGDPGTSKSQLLQYVNNLVPRGQYTSGKGSSAVGLTAYVTKDPETKQLVLQTGALVLSDNGICCIDEFDKMNDSTRSVLHEVMEQQTLSIAKAGIICSLNARTSILAAANPVDSQWNPKKTIIDNIQLPHTLLSRFDLIFLILDPQDEIFDRRLANHLVSLYHQGGEVEDGEHMDLALLRDYLSYARTYVHPKLSEEASQLLIHAYVEMRKIGSARGMVSAYPRQLESLIRLAEAHARMRFSNVVETVDVDEAKRLHYEALKQSAFDPRDGTINIDILATGMSTSARKQRQEVKGALKKQIEGKGRVATLKYQTTFEELRQQSEMPVTKEMFDGALRELQDEDFLIWLGKTIRLLK</sequence>
<dbReference type="GO" id="GO:0000727">
    <property type="term" value="P:double-strand break repair via break-induced replication"/>
    <property type="evidence" value="ECO:0007669"/>
    <property type="project" value="TreeGrafter"/>
</dbReference>
<evidence type="ECO:0000256" key="7">
    <source>
        <dbReference type="ARBA" id="ARBA00022840"/>
    </source>
</evidence>
<dbReference type="GO" id="GO:0005634">
    <property type="term" value="C:nucleus"/>
    <property type="evidence" value="ECO:0007669"/>
    <property type="project" value="UniProtKB-SubCell"/>
</dbReference>
<dbReference type="InterPro" id="IPR031327">
    <property type="entry name" value="MCM"/>
</dbReference>
<dbReference type="Gene3D" id="3.40.50.300">
    <property type="entry name" value="P-loop containing nucleotide triphosphate hydrolases"/>
    <property type="match status" value="1"/>
</dbReference>
<dbReference type="Pfam" id="PF21128">
    <property type="entry name" value="WHD_MCM4"/>
    <property type="match status" value="1"/>
</dbReference>
<dbReference type="InterPro" id="IPR008047">
    <property type="entry name" value="MCM_4"/>
</dbReference>
<dbReference type="GeneID" id="110980119"/>
<dbReference type="Gene3D" id="2.40.50.140">
    <property type="entry name" value="Nucleic acid-binding proteins"/>
    <property type="match status" value="1"/>
</dbReference>
<dbReference type="OMA" id="AFFKCNV"/>
<dbReference type="Pfam" id="PF17855">
    <property type="entry name" value="MCM_lid"/>
    <property type="match status" value="1"/>
</dbReference>
<dbReference type="FunFam" id="2.20.28.10:FF:000003">
    <property type="entry name" value="DNA helicase"/>
    <property type="match status" value="1"/>
</dbReference>
<dbReference type="GO" id="GO:0006271">
    <property type="term" value="P:DNA strand elongation involved in DNA replication"/>
    <property type="evidence" value="ECO:0007669"/>
    <property type="project" value="TreeGrafter"/>
</dbReference>